<evidence type="ECO:0000259" key="1">
    <source>
        <dbReference type="Pfam" id="PF09937"/>
    </source>
</evidence>
<organism evidence="2 3">
    <name type="scientific">Enhygromyxa salina</name>
    <dbReference type="NCBI Taxonomy" id="215803"/>
    <lineage>
        <taxon>Bacteria</taxon>
        <taxon>Pseudomonadati</taxon>
        <taxon>Myxococcota</taxon>
        <taxon>Polyangia</taxon>
        <taxon>Nannocystales</taxon>
        <taxon>Nannocystaceae</taxon>
        <taxon>Enhygromyxa</taxon>
    </lineage>
</organism>
<evidence type="ECO:0000313" key="3">
    <source>
        <dbReference type="Proteomes" id="UP000237968"/>
    </source>
</evidence>
<proteinExistence type="predicted"/>
<name>A0A2S9YD32_9BACT</name>
<dbReference type="EMBL" id="PVNK01000108">
    <property type="protein sequence ID" value="PRQ03027.1"/>
    <property type="molecule type" value="Genomic_DNA"/>
</dbReference>
<keyword evidence="3" id="KW-1185">Reference proteome</keyword>
<protein>
    <recommendedName>
        <fullName evidence="1">DUF2169 domain-containing protein</fullName>
    </recommendedName>
</protein>
<evidence type="ECO:0000313" key="2">
    <source>
        <dbReference type="EMBL" id="PRQ03027.1"/>
    </source>
</evidence>
<feature type="domain" description="DUF2169" evidence="1">
    <location>
        <begin position="20"/>
        <end position="312"/>
    </location>
</feature>
<gene>
    <name evidence="2" type="ORF">ENSA5_19660</name>
</gene>
<reference evidence="2 3" key="1">
    <citation type="submission" date="2018-03" db="EMBL/GenBank/DDBJ databases">
        <title>Draft Genome Sequences of the Obligatory Marine Myxobacteria Enhygromyxa salina SWB005.</title>
        <authorList>
            <person name="Poehlein A."/>
            <person name="Moghaddam J.A."/>
            <person name="Harms H."/>
            <person name="Alanjari M."/>
            <person name="Koenig G.M."/>
            <person name="Daniel R."/>
            <person name="Schaeberle T.F."/>
        </authorList>
    </citation>
    <scope>NUCLEOTIDE SEQUENCE [LARGE SCALE GENOMIC DNA]</scope>
    <source>
        <strain evidence="2 3">SWB005</strain>
    </source>
</reference>
<comment type="caution">
    <text evidence="2">The sequence shown here is derived from an EMBL/GenBank/DDBJ whole genome shotgun (WGS) entry which is preliminary data.</text>
</comment>
<dbReference type="OrthoDB" id="233093at2"/>
<dbReference type="Pfam" id="PF09937">
    <property type="entry name" value="DUF2169"/>
    <property type="match status" value="1"/>
</dbReference>
<sequence length="337" mass="36187">MQVAVLGELGAFGLPSFDRHGRPLVVVFAAKTFVLPAAGRPAAGPLRAHVEQPLPPREDLHWGEPGVSSLRAEGMSAYTRLGTEIWASGDAWAPRGRAVESLALGLRVGPCTQAAVVTGERVWQQGAVGLRISKPAPFELLPVVYERAFGGTTASEACARNPVGRGLHASAAEAVGQLLPNIEAVDARVTGLASRPPPVGFGPIPRHWQPRVGWSGTYDQSWVETQAPLWPEDLDLRSFSAASEGLIAPGELRGGQPVVASGWSPDGDYRFELPSARMLARTTSRAGLVRQRMILDVVDLHFGEGTLMMIWRATIPVTPTDHESTSIRELEAWEVEP</sequence>
<dbReference type="AlphaFoldDB" id="A0A2S9YD32"/>
<dbReference type="InterPro" id="IPR018683">
    <property type="entry name" value="DUF2169"/>
</dbReference>
<accession>A0A2S9YD32</accession>
<dbReference type="Proteomes" id="UP000237968">
    <property type="component" value="Unassembled WGS sequence"/>
</dbReference>